<dbReference type="PIRSF" id="PIRSF006603">
    <property type="entry name" value="DinF"/>
    <property type="match status" value="1"/>
</dbReference>
<feature type="transmembrane region" description="Helical" evidence="13">
    <location>
        <begin position="21"/>
        <end position="42"/>
    </location>
</feature>
<dbReference type="InterPro" id="IPR050222">
    <property type="entry name" value="MATE_MdtK"/>
</dbReference>
<sequence>MGEREMLKNIAREHYIEAIRMAWPAVLESVFVSLAGIIDTLMVSSMGTYAVAATGLILQPKYLSLSFFFAINVAVSALVARRLGQNNRRNANQVLVTALVIVLLLCIVLTVLTVIFADPLIAICGSNVDTHEGAVIYFRVIQIGMIFNVLSLVINAAQRGAGNTKIAMVTNVTSSIVNIIFNYLLIGGNFGFPKWGLFGAAFATVLGTVFACGMSIHSLFKKDSYVSIPYILEEKIKPDFGSFNAIQKLGANILFENWAMRVGFMTTAVLAARLGTDQFAAYQVGMNILSLGFAFGDGMQVAAVSLIGKSLGQQKPDLAKTYGHACQLIGVVISVVFAVVLLVGGRTLNQFFFADETVIEMGVMIARFVAIIVLFQISQIIYGGCLRGAGDVKYTLFVALISVAIIRPILTWVLTSVFSLGLVGIWLGVLSDQLTRFTLLRIRFHQGKWVEYKI</sequence>
<feature type="transmembrane region" description="Helical" evidence="13">
    <location>
        <begin position="288"/>
        <end position="307"/>
    </location>
</feature>
<keyword evidence="7" id="KW-1003">Cell membrane</keyword>
<keyword evidence="8 13" id="KW-0812">Transmembrane</keyword>
<dbReference type="GO" id="GO:0006811">
    <property type="term" value="P:monoatomic ion transport"/>
    <property type="evidence" value="ECO:0007669"/>
    <property type="project" value="UniProtKB-KW"/>
</dbReference>
<feature type="transmembrane region" description="Helical" evidence="13">
    <location>
        <begin position="166"/>
        <end position="186"/>
    </location>
</feature>
<evidence type="ECO:0000256" key="10">
    <source>
        <dbReference type="ARBA" id="ARBA00023065"/>
    </source>
</evidence>
<comment type="subcellular location">
    <subcellularLocation>
        <location evidence="2">Cell membrane</location>
        <topology evidence="2">Multi-pass membrane protein</topology>
    </subcellularLocation>
</comment>
<proteinExistence type="inferred from homology"/>
<dbReference type="NCBIfam" id="TIGR00797">
    <property type="entry name" value="matE"/>
    <property type="match status" value="1"/>
</dbReference>
<keyword evidence="5" id="KW-0813">Transport</keyword>
<evidence type="ECO:0000256" key="8">
    <source>
        <dbReference type="ARBA" id="ARBA00022692"/>
    </source>
</evidence>
<dbReference type="AlphaFoldDB" id="A0A412PCH0"/>
<dbReference type="GO" id="GO:0015297">
    <property type="term" value="F:antiporter activity"/>
    <property type="evidence" value="ECO:0007669"/>
    <property type="project" value="UniProtKB-KW"/>
</dbReference>
<feature type="transmembrane region" description="Helical" evidence="13">
    <location>
        <begin position="62"/>
        <end position="80"/>
    </location>
</feature>
<evidence type="ECO:0000256" key="3">
    <source>
        <dbReference type="ARBA" id="ARBA00010199"/>
    </source>
</evidence>
<feature type="transmembrane region" description="Helical" evidence="13">
    <location>
        <begin position="198"/>
        <end position="220"/>
    </location>
</feature>
<dbReference type="Proteomes" id="UP000284731">
    <property type="component" value="Unassembled WGS sequence"/>
</dbReference>
<dbReference type="Pfam" id="PF01554">
    <property type="entry name" value="MatE"/>
    <property type="match status" value="2"/>
</dbReference>
<evidence type="ECO:0000256" key="4">
    <source>
        <dbReference type="ARBA" id="ARBA00020268"/>
    </source>
</evidence>
<gene>
    <name evidence="14" type="ORF">DWX20_07110</name>
</gene>
<evidence type="ECO:0000256" key="5">
    <source>
        <dbReference type="ARBA" id="ARBA00022448"/>
    </source>
</evidence>
<evidence type="ECO:0000313" key="15">
    <source>
        <dbReference type="Proteomes" id="UP000284731"/>
    </source>
</evidence>
<reference evidence="14 15" key="1">
    <citation type="submission" date="2018-08" db="EMBL/GenBank/DDBJ databases">
        <title>A genome reference for cultivated species of the human gut microbiota.</title>
        <authorList>
            <person name="Zou Y."/>
            <person name="Xue W."/>
            <person name="Luo G."/>
        </authorList>
    </citation>
    <scope>NUCLEOTIDE SEQUENCE [LARGE SCALE GENOMIC DNA]</scope>
    <source>
        <strain evidence="14 15">AF18-46</strain>
    </source>
</reference>
<evidence type="ECO:0000256" key="12">
    <source>
        <dbReference type="ARBA" id="ARBA00031636"/>
    </source>
</evidence>
<evidence type="ECO:0000256" key="13">
    <source>
        <dbReference type="SAM" id="Phobius"/>
    </source>
</evidence>
<feature type="transmembrane region" description="Helical" evidence="13">
    <location>
        <begin position="136"/>
        <end position="154"/>
    </location>
</feature>
<evidence type="ECO:0000256" key="1">
    <source>
        <dbReference type="ARBA" id="ARBA00003408"/>
    </source>
</evidence>
<feature type="transmembrane region" description="Helical" evidence="13">
    <location>
        <begin position="364"/>
        <end position="382"/>
    </location>
</feature>
<accession>A0A412PCH0</accession>
<dbReference type="InterPro" id="IPR002528">
    <property type="entry name" value="MATE_fam"/>
</dbReference>
<comment type="similarity">
    <text evidence="3">Belongs to the multi antimicrobial extrusion (MATE) (TC 2.A.66.1) family.</text>
</comment>
<keyword evidence="6" id="KW-0050">Antiport</keyword>
<evidence type="ECO:0000256" key="11">
    <source>
        <dbReference type="ARBA" id="ARBA00023136"/>
    </source>
</evidence>
<dbReference type="GO" id="GO:0005886">
    <property type="term" value="C:plasma membrane"/>
    <property type="evidence" value="ECO:0007669"/>
    <property type="project" value="UniProtKB-SubCell"/>
</dbReference>
<comment type="function">
    <text evidence="1">Multidrug efflux pump.</text>
</comment>
<comment type="caution">
    <text evidence="14">The sequence shown here is derived from an EMBL/GenBank/DDBJ whole genome shotgun (WGS) entry which is preliminary data.</text>
</comment>
<feature type="transmembrane region" description="Helical" evidence="13">
    <location>
        <begin position="92"/>
        <end position="116"/>
    </location>
</feature>
<keyword evidence="10" id="KW-0406">Ion transport</keyword>
<feature type="transmembrane region" description="Helical" evidence="13">
    <location>
        <begin position="420"/>
        <end position="439"/>
    </location>
</feature>
<organism evidence="14 15">
    <name type="scientific">Solobacterium moorei</name>
    <dbReference type="NCBI Taxonomy" id="102148"/>
    <lineage>
        <taxon>Bacteria</taxon>
        <taxon>Bacillati</taxon>
        <taxon>Bacillota</taxon>
        <taxon>Erysipelotrichia</taxon>
        <taxon>Erysipelotrichales</taxon>
        <taxon>Erysipelotrichaceae</taxon>
        <taxon>Solobacterium</taxon>
    </lineage>
</organism>
<dbReference type="PANTHER" id="PTHR43298:SF2">
    <property type="entry name" value="FMN_FAD EXPORTER YEEO-RELATED"/>
    <property type="match status" value="1"/>
</dbReference>
<keyword evidence="9 13" id="KW-1133">Transmembrane helix</keyword>
<dbReference type="GO" id="GO:0042910">
    <property type="term" value="F:xenobiotic transmembrane transporter activity"/>
    <property type="evidence" value="ECO:0007669"/>
    <property type="project" value="InterPro"/>
</dbReference>
<protein>
    <recommendedName>
        <fullName evidence="4">Probable multidrug resistance protein NorM</fullName>
    </recommendedName>
    <alternativeName>
        <fullName evidence="12">Multidrug-efflux transporter</fullName>
    </alternativeName>
</protein>
<keyword evidence="11 13" id="KW-0472">Membrane</keyword>
<evidence type="ECO:0000256" key="6">
    <source>
        <dbReference type="ARBA" id="ARBA00022449"/>
    </source>
</evidence>
<dbReference type="EMBL" id="QRWX01000003">
    <property type="protein sequence ID" value="RGT54931.1"/>
    <property type="molecule type" value="Genomic_DNA"/>
</dbReference>
<feature type="transmembrane region" description="Helical" evidence="13">
    <location>
        <begin position="328"/>
        <end position="344"/>
    </location>
</feature>
<dbReference type="PANTHER" id="PTHR43298">
    <property type="entry name" value="MULTIDRUG RESISTANCE PROTEIN NORM-RELATED"/>
    <property type="match status" value="1"/>
</dbReference>
<evidence type="ECO:0000256" key="2">
    <source>
        <dbReference type="ARBA" id="ARBA00004651"/>
    </source>
</evidence>
<dbReference type="InterPro" id="IPR048279">
    <property type="entry name" value="MdtK-like"/>
</dbReference>
<evidence type="ECO:0000256" key="9">
    <source>
        <dbReference type="ARBA" id="ARBA00022989"/>
    </source>
</evidence>
<name>A0A412PCH0_9FIRM</name>
<evidence type="ECO:0000313" key="14">
    <source>
        <dbReference type="EMBL" id="RGT54931.1"/>
    </source>
</evidence>
<dbReference type="CDD" id="cd13137">
    <property type="entry name" value="MATE_NorM_like"/>
    <property type="match status" value="1"/>
</dbReference>
<evidence type="ECO:0000256" key="7">
    <source>
        <dbReference type="ARBA" id="ARBA00022475"/>
    </source>
</evidence>